<evidence type="ECO:0000313" key="3">
    <source>
        <dbReference type="Proteomes" id="UP000291084"/>
    </source>
</evidence>
<organism evidence="2 3">
    <name type="scientific">Vigna angularis var. angularis</name>
    <dbReference type="NCBI Taxonomy" id="157739"/>
    <lineage>
        <taxon>Eukaryota</taxon>
        <taxon>Viridiplantae</taxon>
        <taxon>Streptophyta</taxon>
        <taxon>Embryophyta</taxon>
        <taxon>Tracheophyta</taxon>
        <taxon>Spermatophyta</taxon>
        <taxon>Magnoliopsida</taxon>
        <taxon>eudicotyledons</taxon>
        <taxon>Gunneridae</taxon>
        <taxon>Pentapetalae</taxon>
        <taxon>rosids</taxon>
        <taxon>fabids</taxon>
        <taxon>Fabales</taxon>
        <taxon>Fabaceae</taxon>
        <taxon>Papilionoideae</taxon>
        <taxon>50 kb inversion clade</taxon>
        <taxon>NPAAA clade</taxon>
        <taxon>indigoferoid/millettioid clade</taxon>
        <taxon>Phaseoleae</taxon>
        <taxon>Vigna</taxon>
    </lineage>
</organism>
<gene>
    <name evidence="2" type="primary">Vigan.01G031000</name>
    <name evidence="2" type="ORF">VIGAN_01031000</name>
</gene>
<feature type="region of interest" description="Disordered" evidence="1">
    <location>
        <begin position="25"/>
        <end position="44"/>
    </location>
</feature>
<proteinExistence type="predicted"/>
<protein>
    <submittedName>
        <fullName evidence="2">Uncharacterized protein</fullName>
    </submittedName>
</protein>
<sequence length="88" mass="10386">MHMNSPNHKPPKSMQIEPLNHLYRGSHIHHEQSPEAFDSALKPRHTTCPTLPATQYIFKNKPKLWNKFQTRENKFQNSESIPNKRTQI</sequence>
<evidence type="ECO:0000256" key="1">
    <source>
        <dbReference type="SAM" id="MobiDB-lite"/>
    </source>
</evidence>
<reference evidence="2 3" key="1">
    <citation type="journal article" date="2015" name="Sci. Rep.">
        <title>The power of single molecule real-time sequencing technology in the de novo assembly of a eukaryotic genome.</title>
        <authorList>
            <person name="Sakai H."/>
            <person name="Naito K."/>
            <person name="Ogiso-Tanaka E."/>
            <person name="Takahashi Y."/>
            <person name="Iseki K."/>
            <person name="Muto C."/>
            <person name="Satou K."/>
            <person name="Teruya K."/>
            <person name="Shiroma A."/>
            <person name="Shimoji M."/>
            <person name="Hirano T."/>
            <person name="Itoh T."/>
            <person name="Kaga A."/>
            <person name="Tomooka N."/>
        </authorList>
    </citation>
    <scope>NUCLEOTIDE SEQUENCE [LARGE SCALE GENOMIC DNA]</scope>
    <source>
        <strain evidence="3">cv. Shumari</strain>
    </source>
</reference>
<dbReference type="AlphaFoldDB" id="A0A0S3QX71"/>
<name>A0A0S3QX71_PHAAN</name>
<dbReference type="EMBL" id="AP015034">
    <property type="protein sequence ID" value="BAT72868.1"/>
    <property type="molecule type" value="Genomic_DNA"/>
</dbReference>
<accession>A0A0S3QX71</accession>
<keyword evidence="3" id="KW-1185">Reference proteome</keyword>
<dbReference type="Proteomes" id="UP000291084">
    <property type="component" value="Chromosome 1"/>
</dbReference>
<evidence type="ECO:0000313" key="2">
    <source>
        <dbReference type="EMBL" id="BAT72868.1"/>
    </source>
</evidence>